<feature type="domain" description="Right handed beta helix" evidence="1">
    <location>
        <begin position="12"/>
        <end position="140"/>
    </location>
</feature>
<dbReference type="EMBL" id="JAJEPR010000001">
    <property type="protein sequence ID" value="MCC2188244.1"/>
    <property type="molecule type" value="Genomic_DNA"/>
</dbReference>
<evidence type="ECO:0000259" key="1">
    <source>
        <dbReference type="Pfam" id="PF13229"/>
    </source>
</evidence>
<sequence length="147" mass="17257">MRLTIRDTPGAFFWLSRDICIENVNLRYLHGFGVLVTSRKPIVIENNAFCKLSMAPIYISCDANNWYESGRVEDVLIRNNKFYNCQGDGVIFIDPVIEKASEERTVHKNIRIEENEIHYSEKNQELYALKDCRNVQIRENKENLTLR</sequence>
<dbReference type="SUPFAM" id="SSF51126">
    <property type="entry name" value="Pectin lyase-like"/>
    <property type="match status" value="1"/>
</dbReference>
<comment type="caution">
    <text evidence="2">The sequence shown here is derived from an EMBL/GenBank/DDBJ whole genome shotgun (WGS) entry which is preliminary data.</text>
</comment>
<dbReference type="Proteomes" id="UP001197875">
    <property type="component" value="Unassembled WGS sequence"/>
</dbReference>
<gene>
    <name evidence="2" type="ORF">LKD71_00160</name>
</gene>
<dbReference type="InterPro" id="IPR039448">
    <property type="entry name" value="Beta_helix"/>
</dbReference>
<dbReference type="InterPro" id="IPR012334">
    <property type="entry name" value="Pectin_lyas_fold"/>
</dbReference>
<dbReference type="AlphaFoldDB" id="A0AAE3DPS8"/>
<keyword evidence="3" id="KW-1185">Reference proteome</keyword>
<accession>A0AAE3DPS8</accession>
<evidence type="ECO:0000313" key="2">
    <source>
        <dbReference type="EMBL" id="MCC2188244.1"/>
    </source>
</evidence>
<proteinExistence type="predicted"/>
<reference evidence="2 3" key="1">
    <citation type="submission" date="2021-10" db="EMBL/GenBank/DDBJ databases">
        <title>Anaerobic single-cell dispensing facilitates the cultivation of human gut bacteria.</title>
        <authorList>
            <person name="Afrizal A."/>
        </authorList>
    </citation>
    <scope>NUCLEOTIDE SEQUENCE [LARGE SCALE GENOMIC DNA]</scope>
    <source>
        <strain evidence="2 3">CLA-AA-H277</strain>
    </source>
</reference>
<dbReference type="Gene3D" id="2.160.20.10">
    <property type="entry name" value="Single-stranded right-handed beta-helix, Pectin lyase-like"/>
    <property type="match status" value="1"/>
</dbReference>
<protein>
    <submittedName>
        <fullName evidence="2">Right-handed parallel beta-helix repeat-containing protein</fullName>
    </submittedName>
</protein>
<organism evidence="2 3">
    <name type="scientific">Fusicatenibacter faecihominis</name>
    <dbReference type="NCBI Taxonomy" id="2881276"/>
    <lineage>
        <taxon>Bacteria</taxon>
        <taxon>Bacillati</taxon>
        <taxon>Bacillota</taxon>
        <taxon>Clostridia</taxon>
        <taxon>Lachnospirales</taxon>
        <taxon>Lachnospiraceae</taxon>
        <taxon>Fusicatenibacter</taxon>
    </lineage>
</organism>
<dbReference type="RefSeq" id="WP_227613890.1">
    <property type="nucleotide sequence ID" value="NZ_JAJEPR010000001.1"/>
</dbReference>
<dbReference type="InterPro" id="IPR011050">
    <property type="entry name" value="Pectin_lyase_fold/virulence"/>
</dbReference>
<dbReference type="Pfam" id="PF13229">
    <property type="entry name" value="Beta_helix"/>
    <property type="match status" value="1"/>
</dbReference>
<name>A0AAE3DPS8_9FIRM</name>
<evidence type="ECO:0000313" key="3">
    <source>
        <dbReference type="Proteomes" id="UP001197875"/>
    </source>
</evidence>